<protein>
    <submittedName>
        <fullName evidence="1">Uncharacterized protein</fullName>
    </submittedName>
</protein>
<dbReference type="EMBL" id="MUMY01000011">
    <property type="protein sequence ID" value="ONM48186.1"/>
    <property type="molecule type" value="Genomic_DNA"/>
</dbReference>
<dbReference type="AlphaFoldDB" id="A0A1W0B5L7"/>
<dbReference type="SUPFAM" id="SSF51679">
    <property type="entry name" value="Bacterial luciferase-like"/>
    <property type="match status" value="1"/>
</dbReference>
<gene>
    <name evidence="1" type="ORF">B0T46_14495</name>
</gene>
<evidence type="ECO:0000313" key="1">
    <source>
        <dbReference type="EMBL" id="ONM48186.1"/>
    </source>
</evidence>
<comment type="caution">
    <text evidence="1">The sequence shown here is derived from an EMBL/GenBank/DDBJ whole genome shotgun (WGS) entry which is preliminary data.</text>
</comment>
<reference evidence="1 2" key="1">
    <citation type="journal article" date="2016" name="Antonie Van Leeuwenhoek">
        <title>Nocardia donostiensis sp. nov., isolated from human respiratory specimens.</title>
        <authorList>
            <person name="Ercibengoa M."/>
            <person name="Bell M."/>
            <person name="Marimon J.M."/>
            <person name="Humrighouse B."/>
            <person name="Klenk H.P."/>
            <person name="Potter G."/>
            <person name="Perez-Trallero E."/>
        </authorList>
    </citation>
    <scope>NUCLEOTIDE SEQUENCE [LARGE SCALE GENOMIC DNA]</scope>
    <source>
        <strain evidence="1 2">X1655</strain>
    </source>
</reference>
<dbReference type="OrthoDB" id="5175259at2"/>
<organism evidence="1 2">
    <name type="scientific">Nocardia donostiensis</name>
    <dbReference type="NCBI Taxonomy" id="1538463"/>
    <lineage>
        <taxon>Bacteria</taxon>
        <taxon>Bacillati</taxon>
        <taxon>Actinomycetota</taxon>
        <taxon>Actinomycetes</taxon>
        <taxon>Mycobacteriales</taxon>
        <taxon>Nocardiaceae</taxon>
        <taxon>Nocardia</taxon>
    </lineage>
</organism>
<dbReference type="STRING" id="1538463.B0T36_16885"/>
<dbReference type="Gene3D" id="3.20.20.30">
    <property type="entry name" value="Luciferase-like domain"/>
    <property type="match status" value="1"/>
</dbReference>
<evidence type="ECO:0000313" key="2">
    <source>
        <dbReference type="Proteomes" id="UP000188836"/>
    </source>
</evidence>
<proteinExistence type="predicted"/>
<dbReference type="GO" id="GO:0016705">
    <property type="term" value="F:oxidoreductase activity, acting on paired donors, with incorporation or reduction of molecular oxygen"/>
    <property type="evidence" value="ECO:0007669"/>
    <property type="project" value="InterPro"/>
</dbReference>
<sequence length="139" mass="15310">MLRQLLSGGVVEHASERYRVSGVRSAPIDVPVWTSGFWPRRTPVRAAQDADGLFPQIRDPAHDFRLPTPEELVRIRADFVEAGGRADGDIAMWSPSTEPSATRVGDYADAGVTWWFRDGSTVTPEQLRKRIAAGPPDIA</sequence>
<accession>A0A1W0B5L7</accession>
<keyword evidence="2" id="KW-1185">Reference proteome</keyword>
<dbReference type="Proteomes" id="UP000188836">
    <property type="component" value="Unassembled WGS sequence"/>
</dbReference>
<dbReference type="InterPro" id="IPR036661">
    <property type="entry name" value="Luciferase-like_sf"/>
</dbReference>
<name>A0A1W0B5L7_9NOCA</name>